<evidence type="ECO:0000256" key="1">
    <source>
        <dbReference type="SAM" id="Coils"/>
    </source>
</evidence>
<accession>A0A4S3B7S6</accession>
<feature type="signal peptide" evidence="3">
    <location>
        <begin position="1"/>
        <end position="24"/>
    </location>
</feature>
<sequence length="226" mass="26325">MKRKFWIGTVVVFCLSMISVWVSAEELNQIDSNRESTEMNDPQFNESDFKFQKQMLEVLRDNQWIDQNQFSDGIAQLEEAKLITDGQQIVKKMTEDNLAAKKYLDNFYKIYGQVLVRMSELLVKEKITPEESDVYLDRMLNARSIAELDKMNKELELINNKFVKAQTSRETKRKIERAERLKKEAAVKKKAANRKKMRIILGGISIVILVIAGFLYGYSLRKNQGK</sequence>
<dbReference type="EMBL" id="SDGV01000004">
    <property type="protein sequence ID" value="THB62110.1"/>
    <property type="molecule type" value="Genomic_DNA"/>
</dbReference>
<feature type="chain" id="PRO_5020213513" evidence="3">
    <location>
        <begin position="25"/>
        <end position="226"/>
    </location>
</feature>
<protein>
    <submittedName>
        <fullName evidence="4">Uncharacterized protein</fullName>
    </submittedName>
</protein>
<keyword evidence="2" id="KW-0812">Transmembrane</keyword>
<feature type="transmembrane region" description="Helical" evidence="2">
    <location>
        <begin position="199"/>
        <end position="218"/>
    </location>
</feature>
<name>A0A4S3B7S6_9ENTE</name>
<dbReference type="RefSeq" id="WP_136136111.1">
    <property type="nucleotide sequence ID" value="NZ_SDGV01000004.1"/>
</dbReference>
<comment type="caution">
    <text evidence="4">The sequence shown here is derived from an EMBL/GenBank/DDBJ whole genome shotgun (WGS) entry which is preliminary data.</text>
</comment>
<dbReference type="Proteomes" id="UP000310506">
    <property type="component" value="Unassembled WGS sequence"/>
</dbReference>
<evidence type="ECO:0000256" key="2">
    <source>
        <dbReference type="SAM" id="Phobius"/>
    </source>
</evidence>
<evidence type="ECO:0000313" key="5">
    <source>
        <dbReference type="Proteomes" id="UP000310506"/>
    </source>
</evidence>
<proteinExistence type="predicted"/>
<keyword evidence="5" id="KW-1185">Reference proteome</keyword>
<feature type="coiled-coil region" evidence="1">
    <location>
        <begin position="141"/>
        <end position="195"/>
    </location>
</feature>
<dbReference type="AlphaFoldDB" id="A0A4S3B7S6"/>
<organism evidence="4 5">
    <name type="scientific">Vagococcus silagei</name>
    <dbReference type="NCBI Taxonomy" id="2508885"/>
    <lineage>
        <taxon>Bacteria</taxon>
        <taxon>Bacillati</taxon>
        <taxon>Bacillota</taxon>
        <taxon>Bacilli</taxon>
        <taxon>Lactobacillales</taxon>
        <taxon>Enterococcaceae</taxon>
        <taxon>Vagococcus</taxon>
    </lineage>
</organism>
<keyword evidence="2" id="KW-0472">Membrane</keyword>
<keyword evidence="3" id="KW-0732">Signal</keyword>
<gene>
    <name evidence="4" type="ORF">ESZ54_02570</name>
</gene>
<keyword evidence="1" id="KW-0175">Coiled coil</keyword>
<keyword evidence="2" id="KW-1133">Transmembrane helix</keyword>
<reference evidence="4 5" key="1">
    <citation type="submission" date="2019-01" db="EMBL/GenBank/DDBJ databases">
        <title>Vagococcus silagei sp. nov. isolated from brewer's grain.</title>
        <authorList>
            <person name="Guu J.-R."/>
        </authorList>
    </citation>
    <scope>NUCLEOTIDE SEQUENCE [LARGE SCALE GENOMIC DNA]</scope>
    <source>
        <strain evidence="4 5">2B-2</strain>
    </source>
</reference>
<evidence type="ECO:0000256" key="3">
    <source>
        <dbReference type="SAM" id="SignalP"/>
    </source>
</evidence>
<evidence type="ECO:0000313" key="4">
    <source>
        <dbReference type="EMBL" id="THB62110.1"/>
    </source>
</evidence>